<feature type="domain" description="GGDEF" evidence="2">
    <location>
        <begin position="4"/>
        <end position="139"/>
    </location>
</feature>
<gene>
    <name evidence="3" type="ORF">PSQ19_00425</name>
</gene>
<proteinExistence type="predicted"/>
<dbReference type="Gene3D" id="3.30.70.270">
    <property type="match status" value="1"/>
</dbReference>
<dbReference type="EMBL" id="CP118246">
    <property type="protein sequence ID" value="WDR02744.1"/>
    <property type="molecule type" value="Genomic_DNA"/>
</dbReference>
<dbReference type="RefSeq" id="WP_282219146.1">
    <property type="nucleotide sequence ID" value="NZ_CP118246.1"/>
</dbReference>
<evidence type="ECO:0000313" key="4">
    <source>
        <dbReference type="Proteomes" id="UP001220530"/>
    </source>
</evidence>
<name>A0ABY7YN46_9HYPH</name>
<evidence type="ECO:0000256" key="1">
    <source>
        <dbReference type="SAM" id="MobiDB-lite"/>
    </source>
</evidence>
<dbReference type="InterPro" id="IPR029787">
    <property type="entry name" value="Nucleotide_cyclase"/>
</dbReference>
<dbReference type="EC" id="2.7.7.65" evidence="3"/>
<keyword evidence="3" id="KW-0808">Transferase</keyword>
<dbReference type="SMART" id="SM00267">
    <property type="entry name" value="GGDEF"/>
    <property type="match status" value="1"/>
</dbReference>
<dbReference type="Proteomes" id="UP001220530">
    <property type="component" value="Chromosome"/>
</dbReference>
<dbReference type="PROSITE" id="PS50887">
    <property type="entry name" value="GGDEF"/>
    <property type="match status" value="1"/>
</dbReference>
<keyword evidence="3" id="KW-0548">Nucleotidyltransferase</keyword>
<dbReference type="GO" id="GO:0052621">
    <property type="term" value="F:diguanylate cyclase activity"/>
    <property type="evidence" value="ECO:0007669"/>
    <property type="project" value="UniProtKB-EC"/>
</dbReference>
<dbReference type="InterPro" id="IPR000160">
    <property type="entry name" value="GGDEF_dom"/>
</dbReference>
<dbReference type="Pfam" id="PF00990">
    <property type="entry name" value="GGDEF"/>
    <property type="match status" value="1"/>
</dbReference>
<dbReference type="NCBIfam" id="TIGR00254">
    <property type="entry name" value="GGDEF"/>
    <property type="match status" value="1"/>
</dbReference>
<accession>A0ABY7YN46</accession>
<organism evidence="3 4">
    <name type="scientific">Devosia algicola</name>
    <dbReference type="NCBI Taxonomy" id="3026418"/>
    <lineage>
        <taxon>Bacteria</taxon>
        <taxon>Pseudomonadati</taxon>
        <taxon>Pseudomonadota</taxon>
        <taxon>Alphaproteobacteria</taxon>
        <taxon>Hyphomicrobiales</taxon>
        <taxon>Devosiaceae</taxon>
        <taxon>Devosia</taxon>
    </lineage>
</organism>
<reference evidence="3 4" key="1">
    <citation type="submission" date="2023-02" db="EMBL/GenBank/DDBJ databases">
        <title>Devosia algicola sp. nov., isolated from the phycosphere of marine algae.</title>
        <authorList>
            <person name="Kim J.M."/>
            <person name="Lee J.K."/>
            <person name="Choi B.J."/>
            <person name="Bayburt H."/>
            <person name="Jeon C.O."/>
        </authorList>
    </citation>
    <scope>NUCLEOTIDE SEQUENCE [LARGE SCALE GENOMIC DNA]</scope>
    <source>
        <strain evidence="3 4">G20-9</strain>
    </source>
</reference>
<dbReference type="SUPFAM" id="SSF55073">
    <property type="entry name" value="Nucleotide cyclase"/>
    <property type="match status" value="1"/>
</dbReference>
<feature type="region of interest" description="Disordered" evidence="1">
    <location>
        <begin position="132"/>
        <end position="158"/>
    </location>
</feature>
<keyword evidence="4" id="KW-1185">Reference proteome</keyword>
<protein>
    <submittedName>
        <fullName evidence="3">Diguanylate cyclase</fullName>
        <ecNumber evidence="3">2.7.7.65</ecNumber>
    </submittedName>
</protein>
<dbReference type="InterPro" id="IPR043128">
    <property type="entry name" value="Rev_trsase/Diguanyl_cyclase"/>
</dbReference>
<sequence length="158" mass="17026">MINVSMCLMVIDLDRFDDYFSAYGKSASEECVDTVLATINANLPREHDKCFRFGRHQFVVVLPDYPLLLARKGADKIIKAVHDEAIQHKESHAGVVTASVGIAAANPSGNLSKKFFEVAAAAQAKAARRGLGRMQAVDLRKPKGDKAKSGAAKKAKAA</sequence>
<evidence type="ECO:0000313" key="3">
    <source>
        <dbReference type="EMBL" id="WDR02744.1"/>
    </source>
</evidence>
<evidence type="ECO:0000259" key="2">
    <source>
        <dbReference type="PROSITE" id="PS50887"/>
    </source>
</evidence>
<feature type="compositionally biased region" description="Basic and acidic residues" evidence="1">
    <location>
        <begin position="138"/>
        <end position="148"/>
    </location>
</feature>